<keyword evidence="3" id="KW-1185">Reference proteome</keyword>
<dbReference type="InterPro" id="IPR042095">
    <property type="entry name" value="SUMF_sf"/>
</dbReference>
<reference evidence="2 3" key="1">
    <citation type="submission" date="2019-02" db="EMBL/GenBank/DDBJ databases">
        <title>Deep-cultivation of Planctomycetes and their phenomic and genomic characterization uncovers novel biology.</title>
        <authorList>
            <person name="Wiegand S."/>
            <person name="Jogler M."/>
            <person name="Boedeker C."/>
            <person name="Pinto D."/>
            <person name="Vollmers J."/>
            <person name="Rivas-Marin E."/>
            <person name="Kohn T."/>
            <person name="Peeters S.H."/>
            <person name="Heuer A."/>
            <person name="Rast P."/>
            <person name="Oberbeckmann S."/>
            <person name="Bunk B."/>
            <person name="Jeske O."/>
            <person name="Meyerdierks A."/>
            <person name="Storesund J.E."/>
            <person name="Kallscheuer N."/>
            <person name="Luecker S."/>
            <person name="Lage O.M."/>
            <person name="Pohl T."/>
            <person name="Merkel B.J."/>
            <person name="Hornburger P."/>
            <person name="Mueller R.-W."/>
            <person name="Bruemmer F."/>
            <person name="Labrenz M."/>
            <person name="Spormann A.M."/>
            <person name="Op den Camp H."/>
            <person name="Overmann J."/>
            <person name="Amann R."/>
            <person name="Jetten M.S.M."/>
            <person name="Mascher T."/>
            <person name="Medema M.H."/>
            <person name="Devos D.P."/>
            <person name="Kaster A.-K."/>
            <person name="Ovreas L."/>
            <person name="Rohde M."/>
            <person name="Galperin M.Y."/>
            <person name="Jogler C."/>
        </authorList>
    </citation>
    <scope>NUCLEOTIDE SEQUENCE [LARGE SCALE GENOMIC DNA]</scope>
    <source>
        <strain evidence="2 3">ElP</strain>
    </source>
</reference>
<accession>A0A518H467</accession>
<dbReference type="InterPro" id="IPR005532">
    <property type="entry name" value="SUMF_dom"/>
</dbReference>
<dbReference type="KEGG" id="tpla:ElP_35300"/>
<dbReference type="Pfam" id="PF03781">
    <property type="entry name" value="FGE-sulfatase"/>
    <property type="match status" value="1"/>
</dbReference>
<dbReference type="GO" id="GO:0120147">
    <property type="term" value="F:formylglycine-generating oxidase activity"/>
    <property type="evidence" value="ECO:0007669"/>
    <property type="project" value="TreeGrafter"/>
</dbReference>
<dbReference type="OrthoDB" id="289791at2"/>
<protein>
    <submittedName>
        <fullName evidence="2">Formylglycine-generating sulfatase enzyme</fullName>
    </submittedName>
</protein>
<dbReference type="PANTHER" id="PTHR23150">
    <property type="entry name" value="SULFATASE MODIFYING FACTOR 1, 2"/>
    <property type="match status" value="1"/>
</dbReference>
<organism evidence="2 3">
    <name type="scientific">Tautonia plasticadhaerens</name>
    <dbReference type="NCBI Taxonomy" id="2527974"/>
    <lineage>
        <taxon>Bacteria</taxon>
        <taxon>Pseudomonadati</taxon>
        <taxon>Planctomycetota</taxon>
        <taxon>Planctomycetia</taxon>
        <taxon>Isosphaerales</taxon>
        <taxon>Isosphaeraceae</taxon>
        <taxon>Tautonia</taxon>
    </lineage>
</organism>
<gene>
    <name evidence="2" type="ORF">ElP_35300</name>
</gene>
<dbReference type="RefSeq" id="WP_145271344.1">
    <property type="nucleotide sequence ID" value="NZ_CP036426.1"/>
</dbReference>
<name>A0A518H467_9BACT</name>
<dbReference type="Gene3D" id="3.90.1580.10">
    <property type="entry name" value="paralog of FGE (formylglycine-generating enzyme)"/>
    <property type="match status" value="1"/>
</dbReference>
<evidence type="ECO:0000313" key="2">
    <source>
        <dbReference type="EMBL" id="QDV35626.1"/>
    </source>
</evidence>
<dbReference type="SUPFAM" id="SSF56436">
    <property type="entry name" value="C-type lectin-like"/>
    <property type="match status" value="1"/>
</dbReference>
<evidence type="ECO:0000259" key="1">
    <source>
        <dbReference type="Pfam" id="PF03781"/>
    </source>
</evidence>
<dbReference type="Proteomes" id="UP000317835">
    <property type="component" value="Chromosome"/>
</dbReference>
<dbReference type="InterPro" id="IPR051043">
    <property type="entry name" value="Sulfatase_Mod_Factor_Kinase"/>
</dbReference>
<proteinExistence type="predicted"/>
<evidence type="ECO:0000313" key="3">
    <source>
        <dbReference type="Proteomes" id="UP000317835"/>
    </source>
</evidence>
<sequence>MNKLQVAEEAEFAGRQGIGTAMMGGNPSIHRGDSRLPVDQASWLDCQEFCERLCQGHGRAFRLPSEAEWEYACRAGTMTRYAFGDTLSPGQANFTPFTDRFGPTPEDEDALVREMESAVEAAGLFGGERARPTPVGSYPPNGWGIHDMHGNVDE</sequence>
<dbReference type="AlphaFoldDB" id="A0A518H467"/>
<dbReference type="InterPro" id="IPR016187">
    <property type="entry name" value="CTDL_fold"/>
</dbReference>
<dbReference type="PANTHER" id="PTHR23150:SF19">
    <property type="entry name" value="FORMYLGLYCINE-GENERATING ENZYME"/>
    <property type="match status" value="1"/>
</dbReference>
<dbReference type="EMBL" id="CP036426">
    <property type="protein sequence ID" value="QDV35626.1"/>
    <property type="molecule type" value="Genomic_DNA"/>
</dbReference>
<feature type="domain" description="Sulfatase-modifying factor enzyme-like" evidence="1">
    <location>
        <begin position="29"/>
        <end position="154"/>
    </location>
</feature>